<comment type="caution">
    <text evidence="7">The sequence shown here is derived from an EMBL/GenBank/DDBJ whole genome shotgun (WGS) entry which is preliminary data.</text>
</comment>
<dbReference type="EMBL" id="BONZ01000020">
    <property type="protein sequence ID" value="GIH13991.1"/>
    <property type="molecule type" value="Genomic_DNA"/>
</dbReference>
<keyword evidence="5" id="KW-0029">Amino-acid transport</keyword>
<dbReference type="GO" id="GO:0015658">
    <property type="term" value="F:branched-chain amino acid transmembrane transporter activity"/>
    <property type="evidence" value="ECO:0007669"/>
    <property type="project" value="TreeGrafter"/>
</dbReference>
<organism evidence="7 8">
    <name type="scientific">Rugosimonospora africana</name>
    <dbReference type="NCBI Taxonomy" id="556532"/>
    <lineage>
        <taxon>Bacteria</taxon>
        <taxon>Bacillati</taxon>
        <taxon>Actinomycetota</taxon>
        <taxon>Actinomycetes</taxon>
        <taxon>Micromonosporales</taxon>
        <taxon>Micromonosporaceae</taxon>
        <taxon>Rugosimonospora</taxon>
    </lineage>
</organism>
<accession>A0A8J3VQ13</accession>
<evidence type="ECO:0000259" key="6">
    <source>
        <dbReference type="PROSITE" id="PS50893"/>
    </source>
</evidence>
<keyword evidence="8" id="KW-1185">Reference proteome</keyword>
<dbReference type="CDD" id="cd03224">
    <property type="entry name" value="ABC_TM1139_LivF_branched"/>
    <property type="match status" value="1"/>
</dbReference>
<dbReference type="InterPro" id="IPR027417">
    <property type="entry name" value="P-loop_NTPase"/>
</dbReference>
<dbReference type="PROSITE" id="PS50893">
    <property type="entry name" value="ABC_TRANSPORTER_2"/>
    <property type="match status" value="1"/>
</dbReference>
<dbReference type="GO" id="GO:0005524">
    <property type="term" value="F:ATP binding"/>
    <property type="evidence" value="ECO:0007669"/>
    <property type="project" value="UniProtKB-KW"/>
</dbReference>
<gene>
    <name evidence="7" type="ORF">Raf01_21630</name>
</gene>
<comment type="similarity">
    <text evidence="1">Belongs to the ABC transporter superfamily.</text>
</comment>
<sequence length="230" mass="24203">MSFALEGISAGYGRVLVLHDVTVTVAPGEIVALVGPNGAGKSTLLRVASGMVRASRGSVRVDDRNLDRASIEQIARAGVAHVPEGRRLFPGLTVRDNLRLGGWQNRNRDLEPVLALFPRLADRLRQAAGSLSGGEQQMCAIARALMSQPRFLLIDELSLGLAPVLVDEIMARLVAIAATGTGILLVEQDAGAALELAARGYVLENGVVVLEGPAAQLAGDARVREAYLGI</sequence>
<proteinExistence type="inferred from homology"/>
<dbReference type="InterPro" id="IPR003439">
    <property type="entry name" value="ABC_transporter-like_ATP-bd"/>
</dbReference>
<dbReference type="GO" id="GO:0015807">
    <property type="term" value="P:L-amino acid transport"/>
    <property type="evidence" value="ECO:0007669"/>
    <property type="project" value="TreeGrafter"/>
</dbReference>
<dbReference type="GO" id="GO:0016887">
    <property type="term" value="F:ATP hydrolysis activity"/>
    <property type="evidence" value="ECO:0007669"/>
    <property type="project" value="InterPro"/>
</dbReference>
<dbReference type="InterPro" id="IPR003593">
    <property type="entry name" value="AAA+_ATPase"/>
</dbReference>
<dbReference type="SMART" id="SM00382">
    <property type="entry name" value="AAA"/>
    <property type="match status" value="1"/>
</dbReference>
<name>A0A8J3VQ13_9ACTN</name>
<dbReference type="InterPro" id="IPR052156">
    <property type="entry name" value="BCAA_Transport_ATP-bd_LivF"/>
</dbReference>
<dbReference type="SUPFAM" id="SSF52540">
    <property type="entry name" value="P-loop containing nucleoside triphosphate hydrolases"/>
    <property type="match status" value="1"/>
</dbReference>
<evidence type="ECO:0000256" key="1">
    <source>
        <dbReference type="ARBA" id="ARBA00005417"/>
    </source>
</evidence>
<dbReference type="AlphaFoldDB" id="A0A8J3VQ13"/>
<keyword evidence="4 7" id="KW-0067">ATP-binding</keyword>
<dbReference type="RefSeq" id="WP_203917659.1">
    <property type="nucleotide sequence ID" value="NZ_BONZ01000020.1"/>
</dbReference>
<reference evidence="7" key="1">
    <citation type="submission" date="2021-01" db="EMBL/GenBank/DDBJ databases">
        <title>Whole genome shotgun sequence of Rugosimonospora africana NBRC 104875.</title>
        <authorList>
            <person name="Komaki H."/>
            <person name="Tamura T."/>
        </authorList>
    </citation>
    <scope>NUCLEOTIDE SEQUENCE</scope>
    <source>
        <strain evidence="7">NBRC 104875</strain>
    </source>
</reference>
<evidence type="ECO:0000313" key="7">
    <source>
        <dbReference type="EMBL" id="GIH13991.1"/>
    </source>
</evidence>
<feature type="domain" description="ABC transporter" evidence="6">
    <location>
        <begin position="3"/>
        <end position="230"/>
    </location>
</feature>
<dbReference type="PANTHER" id="PTHR43820">
    <property type="entry name" value="HIGH-AFFINITY BRANCHED-CHAIN AMINO ACID TRANSPORT ATP-BINDING PROTEIN LIVF"/>
    <property type="match status" value="1"/>
</dbReference>
<keyword evidence="2" id="KW-0813">Transport</keyword>
<protein>
    <submittedName>
        <fullName evidence="7">ABC transporter ATP-binding protein</fullName>
    </submittedName>
</protein>
<evidence type="ECO:0000256" key="3">
    <source>
        <dbReference type="ARBA" id="ARBA00022741"/>
    </source>
</evidence>
<evidence type="ECO:0000256" key="2">
    <source>
        <dbReference type="ARBA" id="ARBA00022448"/>
    </source>
</evidence>
<keyword evidence="3" id="KW-0547">Nucleotide-binding</keyword>
<dbReference type="PANTHER" id="PTHR43820:SF4">
    <property type="entry name" value="HIGH-AFFINITY BRANCHED-CHAIN AMINO ACID TRANSPORT ATP-BINDING PROTEIN LIVF"/>
    <property type="match status" value="1"/>
</dbReference>
<evidence type="ECO:0000313" key="8">
    <source>
        <dbReference type="Proteomes" id="UP000642748"/>
    </source>
</evidence>
<dbReference type="Gene3D" id="3.40.50.300">
    <property type="entry name" value="P-loop containing nucleotide triphosphate hydrolases"/>
    <property type="match status" value="1"/>
</dbReference>
<evidence type="ECO:0000256" key="5">
    <source>
        <dbReference type="ARBA" id="ARBA00022970"/>
    </source>
</evidence>
<evidence type="ECO:0000256" key="4">
    <source>
        <dbReference type="ARBA" id="ARBA00022840"/>
    </source>
</evidence>
<dbReference type="Pfam" id="PF00005">
    <property type="entry name" value="ABC_tran"/>
    <property type="match status" value="1"/>
</dbReference>
<dbReference type="Proteomes" id="UP000642748">
    <property type="component" value="Unassembled WGS sequence"/>
</dbReference>